<comment type="caution">
    <text evidence="1">The sequence shown here is derived from an EMBL/GenBank/DDBJ whole genome shotgun (WGS) entry which is preliminary data.</text>
</comment>
<name>A0A9K3NTM9_HELAN</name>
<organism evidence="1 2">
    <name type="scientific">Helianthus annuus</name>
    <name type="common">Common sunflower</name>
    <dbReference type="NCBI Taxonomy" id="4232"/>
    <lineage>
        <taxon>Eukaryota</taxon>
        <taxon>Viridiplantae</taxon>
        <taxon>Streptophyta</taxon>
        <taxon>Embryophyta</taxon>
        <taxon>Tracheophyta</taxon>
        <taxon>Spermatophyta</taxon>
        <taxon>Magnoliopsida</taxon>
        <taxon>eudicotyledons</taxon>
        <taxon>Gunneridae</taxon>
        <taxon>Pentapetalae</taxon>
        <taxon>asterids</taxon>
        <taxon>campanulids</taxon>
        <taxon>Asterales</taxon>
        <taxon>Asteraceae</taxon>
        <taxon>Asteroideae</taxon>
        <taxon>Heliantheae alliance</taxon>
        <taxon>Heliantheae</taxon>
        <taxon>Helianthus</taxon>
    </lineage>
</organism>
<gene>
    <name evidence="1" type="ORF">HanXRQr2_Chr04g0176461</name>
</gene>
<reference evidence="1" key="1">
    <citation type="journal article" date="2017" name="Nature">
        <title>The sunflower genome provides insights into oil metabolism, flowering and Asterid evolution.</title>
        <authorList>
            <person name="Badouin H."/>
            <person name="Gouzy J."/>
            <person name="Grassa C.J."/>
            <person name="Murat F."/>
            <person name="Staton S.E."/>
            <person name="Cottret L."/>
            <person name="Lelandais-Briere C."/>
            <person name="Owens G.L."/>
            <person name="Carrere S."/>
            <person name="Mayjonade B."/>
            <person name="Legrand L."/>
            <person name="Gill N."/>
            <person name="Kane N.C."/>
            <person name="Bowers J.E."/>
            <person name="Hubner S."/>
            <person name="Bellec A."/>
            <person name="Berard A."/>
            <person name="Berges H."/>
            <person name="Blanchet N."/>
            <person name="Boniface M.C."/>
            <person name="Brunel D."/>
            <person name="Catrice O."/>
            <person name="Chaidir N."/>
            <person name="Claudel C."/>
            <person name="Donnadieu C."/>
            <person name="Faraut T."/>
            <person name="Fievet G."/>
            <person name="Helmstetter N."/>
            <person name="King M."/>
            <person name="Knapp S.J."/>
            <person name="Lai Z."/>
            <person name="Le Paslier M.C."/>
            <person name="Lippi Y."/>
            <person name="Lorenzon L."/>
            <person name="Mandel J.R."/>
            <person name="Marage G."/>
            <person name="Marchand G."/>
            <person name="Marquand E."/>
            <person name="Bret-Mestries E."/>
            <person name="Morien E."/>
            <person name="Nambeesan S."/>
            <person name="Nguyen T."/>
            <person name="Pegot-Espagnet P."/>
            <person name="Pouilly N."/>
            <person name="Raftis F."/>
            <person name="Sallet E."/>
            <person name="Schiex T."/>
            <person name="Thomas J."/>
            <person name="Vandecasteele C."/>
            <person name="Vares D."/>
            <person name="Vear F."/>
            <person name="Vautrin S."/>
            <person name="Crespi M."/>
            <person name="Mangin B."/>
            <person name="Burke J.M."/>
            <person name="Salse J."/>
            <person name="Munos S."/>
            <person name="Vincourt P."/>
            <person name="Rieseberg L.H."/>
            <person name="Langlade N.B."/>
        </authorList>
    </citation>
    <scope>NUCLEOTIDE SEQUENCE</scope>
    <source>
        <tissue evidence="1">Leaves</tissue>
    </source>
</reference>
<dbReference type="EMBL" id="MNCJ02000319">
    <property type="protein sequence ID" value="KAF5811013.1"/>
    <property type="molecule type" value="Genomic_DNA"/>
</dbReference>
<proteinExistence type="predicted"/>
<evidence type="ECO:0000313" key="2">
    <source>
        <dbReference type="Proteomes" id="UP000215914"/>
    </source>
</evidence>
<dbReference type="Proteomes" id="UP000215914">
    <property type="component" value="Unassembled WGS sequence"/>
</dbReference>
<reference evidence="1" key="2">
    <citation type="submission" date="2020-06" db="EMBL/GenBank/DDBJ databases">
        <title>Helianthus annuus Genome sequencing and assembly Release 2.</title>
        <authorList>
            <person name="Gouzy J."/>
            <person name="Langlade N."/>
            <person name="Munos S."/>
        </authorList>
    </citation>
    <scope>NUCLEOTIDE SEQUENCE</scope>
    <source>
        <tissue evidence="1">Leaves</tissue>
    </source>
</reference>
<sequence>MASLKVATLKWYGLKCCVSYTSVGLYPRSTAKTLGRSQGSPAGFMRIRATLTAHGNAPVQMATACNQSACVRFCPTKFHDEQSCANKRGQQLSCTSATDLG</sequence>
<evidence type="ECO:0000313" key="1">
    <source>
        <dbReference type="EMBL" id="KAF5811013.1"/>
    </source>
</evidence>
<dbReference type="Gramene" id="mRNA:HanXRQr2_Chr04g0176461">
    <property type="protein sequence ID" value="mRNA:HanXRQr2_Chr04g0176461"/>
    <property type="gene ID" value="HanXRQr2_Chr04g0176461"/>
</dbReference>
<dbReference type="AlphaFoldDB" id="A0A9K3NTM9"/>
<keyword evidence="2" id="KW-1185">Reference proteome</keyword>
<accession>A0A9K3NTM9</accession>
<protein>
    <submittedName>
        <fullName evidence="1">Uncharacterized protein</fullName>
    </submittedName>
</protein>